<evidence type="ECO:0000256" key="1">
    <source>
        <dbReference type="SAM" id="MobiDB-lite"/>
    </source>
</evidence>
<dbReference type="AlphaFoldDB" id="A8MHY1"/>
<dbReference type="OrthoDB" id="9803733at2"/>
<feature type="compositionally biased region" description="Polar residues" evidence="1">
    <location>
        <begin position="224"/>
        <end position="240"/>
    </location>
</feature>
<feature type="region of interest" description="Disordered" evidence="1">
    <location>
        <begin position="127"/>
        <end position="240"/>
    </location>
</feature>
<gene>
    <name evidence="2" type="ordered locus">Clos_1873</name>
</gene>
<proteinExistence type="predicted"/>
<dbReference type="RefSeq" id="WP_012159725.1">
    <property type="nucleotide sequence ID" value="NC_009922.1"/>
</dbReference>
<organism evidence="2 3">
    <name type="scientific">Alkaliphilus oremlandii (strain OhILAs)</name>
    <name type="common">Clostridium oremlandii (strain OhILAs)</name>
    <dbReference type="NCBI Taxonomy" id="350688"/>
    <lineage>
        <taxon>Bacteria</taxon>
        <taxon>Bacillati</taxon>
        <taxon>Bacillota</taxon>
        <taxon>Clostridia</taxon>
        <taxon>Peptostreptococcales</taxon>
        <taxon>Natronincolaceae</taxon>
        <taxon>Alkaliphilus</taxon>
    </lineage>
</organism>
<protein>
    <submittedName>
        <fullName evidence="2">Uncharacterized protein</fullName>
    </submittedName>
</protein>
<dbReference type="Proteomes" id="UP000000269">
    <property type="component" value="Chromosome"/>
</dbReference>
<accession>A8MHY1</accession>
<dbReference type="HOGENOM" id="CLU_672012_0_0_9"/>
<evidence type="ECO:0000313" key="2">
    <source>
        <dbReference type="EMBL" id="ABW19413.1"/>
    </source>
</evidence>
<dbReference type="KEGG" id="aoe:Clos_1873"/>
<reference evidence="3" key="1">
    <citation type="submission" date="2007-10" db="EMBL/GenBank/DDBJ databases">
        <title>Complete genome of Alkaliphilus oremlandii OhILAs.</title>
        <authorList>
            <person name="Copeland A."/>
            <person name="Lucas S."/>
            <person name="Lapidus A."/>
            <person name="Barry K."/>
            <person name="Detter J.C."/>
            <person name="Glavina del Rio T."/>
            <person name="Hammon N."/>
            <person name="Israni S."/>
            <person name="Dalin E."/>
            <person name="Tice H."/>
            <person name="Pitluck S."/>
            <person name="Chain P."/>
            <person name="Malfatti S."/>
            <person name="Shin M."/>
            <person name="Vergez L."/>
            <person name="Schmutz J."/>
            <person name="Larimer F."/>
            <person name="Land M."/>
            <person name="Hauser L."/>
            <person name="Kyrpides N."/>
            <person name="Mikhailova N."/>
            <person name="Stolz J.F."/>
            <person name="Dawson A."/>
            <person name="Fisher E."/>
            <person name="Crable B."/>
            <person name="Perera E."/>
            <person name="Lisak J."/>
            <person name="Ranganathan M."/>
            <person name="Basu P."/>
            <person name="Richardson P."/>
        </authorList>
    </citation>
    <scope>NUCLEOTIDE SEQUENCE [LARGE SCALE GENOMIC DNA]</scope>
    <source>
        <strain evidence="3">OhILAs</strain>
    </source>
</reference>
<keyword evidence="3" id="KW-1185">Reference proteome</keyword>
<evidence type="ECO:0000313" key="3">
    <source>
        <dbReference type="Proteomes" id="UP000000269"/>
    </source>
</evidence>
<name>A8MHY1_ALKOO</name>
<dbReference type="EMBL" id="CP000853">
    <property type="protein sequence ID" value="ABW19413.1"/>
    <property type="molecule type" value="Genomic_DNA"/>
</dbReference>
<feature type="compositionally biased region" description="Acidic residues" evidence="1">
    <location>
        <begin position="127"/>
        <end position="139"/>
    </location>
</feature>
<feature type="compositionally biased region" description="Basic and acidic residues" evidence="1">
    <location>
        <begin position="140"/>
        <end position="187"/>
    </location>
</feature>
<sequence>MNELKRTAKRTREQLTFSDTYLVLDNLREYDFDLVSFYVTFNQYIDRRNYEGKAENSLIFANNEALFKAFNVSRNRFYRLLKLAYECGLIDIEKGSNNRNIYILNDIVPFEPLKKIRDWKSRNCNDEDGIMDETSIESNEDTKVNVEDNTEESRESFIRETDGDQGEKGLEYKDSDVVNQEIEDRGYRQRSYPKKGQPKLGQPLVPKRDNPSSQKRITTYPEKGQQNQPQDSMDSSVNTAPNISNVFNRSKGFNISKSISQSIDNYIYDDNEFKVNNAHDLNNMTDVQDRCTQRMEDFYLMLEKCEVHLIDETYRDAVIHALRLLFLDIENKKMIKIGDNIIPVDMIKKDIEKLNFLVIDHAIAKFKKASSEKEIKNTVVYLKACIYNSIYEMGLDVDNELRYNDIRIG</sequence>